<sequence length="74" mass="8553">MATLRKRIGKRGQRWEARVRKAYTPTLTRTFAKKSDAQEWAAETERAIMLGLVDTNSPLANHRSPYSVHDLLER</sequence>
<evidence type="ECO:0008006" key="2">
    <source>
        <dbReference type="Google" id="ProtNLM"/>
    </source>
</evidence>
<reference evidence="1" key="1">
    <citation type="submission" date="2018-05" db="EMBL/GenBank/DDBJ databases">
        <authorList>
            <person name="Lanie J.A."/>
            <person name="Ng W.-L."/>
            <person name="Kazmierczak K.M."/>
            <person name="Andrzejewski T.M."/>
            <person name="Davidsen T.M."/>
            <person name="Wayne K.J."/>
            <person name="Tettelin H."/>
            <person name="Glass J.I."/>
            <person name="Rusch D."/>
            <person name="Podicherti R."/>
            <person name="Tsui H.-C.T."/>
            <person name="Winkler M.E."/>
        </authorList>
    </citation>
    <scope>NUCLEOTIDE SEQUENCE</scope>
</reference>
<dbReference type="AlphaFoldDB" id="A0A382Q0Q7"/>
<accession>A0A382Q0Q7</accession>
<gene>
    <name evidence="1" type="ORF">METZ01_LOCUS331541</name>
</gene>
<name>A0A382Q0Q7_9ZZZZ</name>
<protein>
    <recommendedName>
        <fullName evidence="2">Integrase</fullName>
    </recommendedName>
</protein>
<feature type="non-terminal residue" evidence="1">
    <location>
        <position position="74"/>
    </location>
</feature>
<dbReference type="EMBL" id="UINC01110883">
    <property type="protein sequence ID" value="SVC78687.1"/>
    <property type="molecule type" value="Genomic_DNA"/>
</dbReference>
<proteinExistence type="predicted"/>
<evidence type="ECO:0000313" key="1">
    <source>
        <dbReference type="EMBL" id="SVC78687.1"/>
    </source>
</evidence>
<organism evidence="1">
    <name type="scientific">marine metagenome</name>
    <dbReference type="NCBI Taxonomy" id="408172"/>
    <lineage>
        <taxon>unclassified sequences</taxon>
        <taxon>metagenomes</taxon>
        <taxon>ecological metagenomes</taxon>
    </lineage>
</organism>